<proteinExistence type="inferred from homology"/>
<name>A0A1V0GV42_9RHOB</name>
<keyword evidence="2" id="KW-0805">Transcription regulation</keyword>
<evidence type="ECO:0000256" key="2">
    <source>
        <dbReference type="ARBA" id="ARBA00023015"/>
    </source>
</evidence>
<dbReference type="Pfam" id="PF03466">
    <property type="entry name" value="LysR_substrate"/>
    <property type="match status" value="1"/>
</dbReference>
<evidence type="ECO:0000256" key="1">
    <source>
        <dbReference type="ARBA" id="ARBA00009437"/>
    </source>
</evidence>
<feature type="domain" description="HTH lysR-type" evidence="5">
    <location>
        <begin position="1"/>
        <end position="58"/>
    </location>
</feature>
<evidence type="ECO:0000313" key="6">
    <source>
        <dbReference type="EMBL" id="ARC37734.1"/>
    </source>
</evidence>
<evidence type="ECO:0000256" key="4">
    <source>
        <dbReference type="ARBA" id="ARBA00023163"/>
    </source>
</evidence>
<dbReference type="Gene3D" id="1.10.10.10">
    <property type="entry name" value="Winged helix-like DNA-binding domain superfamily/Winged helix DNA-binding domain"/>
    <property type="match status" value="1"/>
</dbReference>
<gene>
    <name evidence="6" type="ORF">A6J80_16375</name>
</gene>
<dbReference type="EMBL" id="CP020442">
    <property type="protein sequence ID" value="ARC37734.1"/>
    <property type="molecule type" value="Genomic_DNA"/>
</dbReference>
<dbReference type="InterPro" id="IPR036388">
    <property type="entry name" value="WH-like_DNA-bd_sf"/>
</dbReference>
<reference evidence="6" key="1">
    <citation type="submission" date="2017-12" db="EMBL/GenBank/DDBJ databases">
        <title>FDA dAtabase for Regulatory Grade micrObial Sequences (FDA-ARGOS): Supporting development and validation of Infectious Disease Dx tests.</title>
        <authorList>
            <person name="Campos J."/>
            <person name="Goldberg B."/>
            <person name="Tallon L."/>
            <person name="Sadzewicz L."/>
            <person name="Sengamalay N."/>
            <person name="Ott S."/>
            <person name="Godinez A."/>
            <person name="Nagaraj S."/>
            <person name="Vyas G."/>
            <person name="Aluvathingal J."/>
            <person name="Nadendla S."/>
            <person name="Geyer C."/>
            <person name="Nandy P."/>
            <person name="Hobson J."/>
            <person name="Sichtig H."/>
        </authorList>
    </citation>
    <scope>NUCLEOTIDE SEQUENCE</scope>
    <source>
        <strain evidence="6">FDAARGOS_252</strain>
    </source>
</reference>
<dbReference type="SUPFAM" id="SSF53850">
    <property type="entry name" value="Periplasmic binding protein-like II"/>
    <property type="match status" value="1"/>
</dbReference>
<accession>A0A1V0GV42</accession>
<dbReference type="GO" id="GO:0003700">
    <property type="term" value="F:DNA-binding transcription factor activity"/>
    <property type="evidence" value="ECO:0007669"/>
    <property type="project" value="InterPro"/>
</dbReference>
<sequence length="305" mass="33925">MRLEWIEDILAVADTGSMIRAAERRFLTQSAFSRRLRMIEDQLGVELFDRTRKPAELRRAVLERCDEMRKIADGLRNLRSELARSDSHESTRIVIASQHAITTAIAPLLIQTITEPGHIDIRLRSANREDCYALLLTRQADFMLSYSTDRQPLVFDPDFIETVALGRERLVAVFAAREADRLQAARQQGRVPAVFYPGDVFLGRVVRDEVWPQAEPGLFTSYAETALTLAALQFALIGGALAWVPRSLAQPFLRKGELADVSAIFGGADLALNILRLKSSRSSRADAAWASLTSKGSACLADLLD</sequence>
<dbReference type="InterPro" id="IPR036390">
    <property type="entry name" value="WH_DNA-bd_sf"/>
</dbReference>
<dbReference type="InterPro" id="IPR000847">
    <property type="entry name" value="LysR_HTH_N"/>
</dbReference>
<dbReference type="PANTHER" id="PTHR30126:SF2">
    <property type="entry name" value="HTH-TYPE TRANSCRIPTIONAL REGULATOR YJIE"/>
    <property type="match status" value="1"/>
</dbReference>
<keyword evidence="7" id="KW-1185">Reference proteome</keyword>
<dbReference type="InterPro" id="IPR005119">
    <property type="entry name" value="LysR_subst-bd"/>
</dbReference>
<dbReference type="KEGG" id="pye:A6J80_16375"/>
<protein>
    <submittedName>
        <fullName evidence="6">LysR family transcriptional regulator</fullName>
    </submittedName>
</protein>
<evidence type="ECO:0000313" key="7">
    <source>
        <dbReference type="Proteomes" id="UP000191257"/>
    </source>
</evidence>
<dbReference type="GO" id="GO:0000976">
    <property type="term" value="F:transcription cis-regulatory region binding"/>
    <property type="evidence" value="ECO:0007669"/>
    <property type="project" value="TreeGrafter"/>
</dbReference>
<keyword evidence="3" id="KW-0238">DNA-binding</keyword>
<dbReference type="Pfam" id="PF00126">
    <property type="entry name" value="HTH_1"/>
    <property type="match status" value="1"/>
</dbReference>
<organism evidence="6 7">
    <name type="scientific">Paracoccus yeei</name>
    <dbReference type="NCBI Taxonomy" id="147645"/>
    <lineage>
        <taxon>Bacteria</taxon>
        <taxon>Pseudomonadati</taxon>
        <taxon>Pseudomonadota</taxon>
        <taxon>Alphaproteobacteria</taxon>
        <taxon>Rhodobacterales</taxon>
        <taxon>Paracoccaceae</taxon>
        <taxon>Paracoccus</taxon>
    </lineage>
</organism>
<dbReference type="STRING" id="147645.A6J80_16375"/>
<dbReference type="Proteomes" id="UP000191257">
    <property type="component" value="Chromosome"/>
</dbReference>
<keyword evidence="4" id="KW-0804">Transcription</keyword>
<dbReference type="AlphaFoldDB" id="A0A1V0GV42"/>
<dbReference type="RefSeq" id="WP_080622203.1">
    <property type="nucleotide sequence ID" value="NZ_CAWMZI010000001.1"/>
</dbReference>
<evidence type="ECO:0000259" key="5">
    <source>
        <dbReference type="PROSITE" id="PS50931"/>
    </source>
</evidence>
<dbReference type="PROSITE" id="PS50931">
    <property type="entry name" value="HTH_LYSR"/>
    <property type="match status" value="1"/>
</dbReference>
<evidence type="ECO:0000256" key="3">
    <source>
        <dbReference type="ARBA" id="ARBA00023125"/>
    </source>
</evidence>
<comment type="similarity">
    <text evidence="1">Belongs to the LysR transcriptional regulatory family.</text>
</comment>
<dbReference type="PANTHER" id="PTHR30126">
    <property type="entry name" value="HTH-TYPE TRANSCRIPTIONAL REGULATOR"/>
    <property type="match status" value="1"/>
</dbReference>
<dbReference type="SUPFAM" id="SSF46785">
    <property type="entry name" value="Winged helix' DNA-binding domain"/>
    <property type="match status" value="1"/>
</dbReference>
<dbReference type="PRINTS" id="PR00039">
    <property type="entry name" value="HTHLYSR"/>
</dbReference>